<keyword evidence="1" id="KW-0812">Transmembrane</keyword>
<comment type="caution">
    <text evidence="2">The sequence shown here is derived from an EMBL/GenBank/DDBJ whole genome shotgun (WGS) entry which is preliminary data.</text>
</comment>
<keyword evidence="1" id="KW-0472">Membrane</keyword>
<name>A0AAN6Q5N2_9PEZI</name>
<evidence type="ECO:0000256" key="1">
    <source>
        <dbReference type="SAM" id="Phobius"/>
    </source>
</evidence>
<protein>
    <submittedName>
        <fullName evidence="2">Uncharacterized protein</fullName>
    </submittedName>
</protein>
<dbReference type="EMBL" id="MU863636">
    <property type="protein sequence ID" value="KAK4101257.1"/>
    <property type="molecule type" value="Genomic_DNA"/>
</dbReference>
<proteinExistence type="predicted"/>
<organism evidence="2 3">
    <name type="scientific">Parathielavia hyrcaniae</name>
    <dbReference type="NCBI Taxonomy" id="113614"/>
    <lineage>
        <taxon>Eukaryota</taxon>
        <taxon>Fungi</taxon>
        <taxon>Dikarya</taxon>
        <taxon>Ascomycota</taxon>
        <taxon>Pezizomycotina</taxon>
        <taxon>Sordariomycetes</taxon>
        <taxon>Sordariomycetidae</taxon>
        <taxon>Sordariales</taxon>
        <taxon>Chaetomiaceae</taxon>
        <taxon>Parathielavia</taxon>
    </lineage>
</organism>
<dbReference type="AlphaFoldDB" id="A0AAN6Q5N2"/>
<accession>A0AAN6Q5N2</accession>
<keyword evidence="3" id="KW-1185">Reference proteome</keyword>
<gene>
    <name evidence="2" type="ORF">N658DRAFT_496555</name>
</gene>
<evidence type="ECO:0000313" key="3">
    <source>
        <dbReference type="Proteomes" id="UP001305647"/>
    </source>
</evidence>
<feature type="transmembrane region" description="Helical" evidence="1">
    <location>
        <begin position="20"/>
        <end position="41"/>
    </location>
</feature>
<sequence length="657" mass="72864">MADAFFHTSIPVADKAVKAIIFRCTEFLMGFFIFKFFSLAASRFRHFTPYLMFAEDWIQRSLFMFCRGLSGATLLVLIFSLTNTAASLYGTLLWALDEPGYIFQTYNSTVADHRYALNPDPPHALTVSLNTDTLKNIDKRLHQLVGAEFFKQGLNLSLTGDVERGQPQTTAPTQHEGVGPRIWLDDGGFSVSADTYAGVPLTLPVVDGEQLEFPYDCIHFDGGVADWNCTYHSAFAMQFLEGPLGRPEVHWDDLSSKEYYDSKYIRATRAENVWAYYSKGSETAAMMQVFTVTKGHRRHTFVETVFRATMLTNKGFLFARDEVSDLLRRAAGRNATARDGPQLSQIIDDMLRAQDEGLSYNFGTNYAASDKTVIQNTWSYYRVLNVNNLEEQYSIVYTSATNITLLRSEDVENPPAPFKPCHQPFMNEAFGGKVTHTDCAGGTVSDEMEPRFYGTVDTAAVLVMSGLGYGRSNLSAESMTQELVEWVWDRTPRLTDLLVARAYAVSVDPRLVGVSVERMVVAVSGLQLFLSVFAAVLALAAWAALAYGADDGWSKTLLANLVHTTQHRGAPESKRGYIRAPLDVDLVAHPEGDYLVVDNKPIVLHQPWETAMVTPVTPATPLYQFVGGDMPKEAVVSQAGVPVCWGAPGHQYAPVPQ</sequence>
<keyword evidence="1" id="KW-1133">Transmembrane helix</keyword>
<reference evidence="2" key="2">
    <citation type="submission" date="2023-05" db="EMBL/GenBank/DDBJ databases">
        <authorList>
            <consortium name="Lawrence Berkeley National Laboratory"/>
            <person name="Steindorff A."/>
            <person name="Hensen N."/>
            <person name="Bonometti L."/>
            <person name="Westerberg I."/>
            <person name="Brannstrom I.O."/>
            <person name="Guillou S."/>
            <person name="Cros-Aarteil S."/>
            <person name="Calhoun S."/>
            <person name="Haridas S."/>
            <person name="Kuo A."/>
            <person name="Mondo S."/>
            <person name="Pangilinan J."/>
            <person name="Riley R."/>
            <person name="Labutti K."/>
            <person name="Andreopoulos B."/>
            <person name="Lipzen A."/>
            <person name="Chen C."/>
            <person name="Yanf M."/>
            <person name="Daum C."/>
            <person name="Ng V."/>
            <person name="Clum A."/>
            <person name="Ohm R."/>
            <person name="Martin F."/>
            <person name="Silar P."/>
            <person name="Natvig D."/>
            <person name="Lalanne C."/>
            <person name="Gautier V."/>
            <person name="Ament-Velasquez S.L."/>
            <person name="Kruys A."/>
            <person name="Hutchinson M.I."/>
            <person name="Powell A.J."/>
            <person name="Barry K."/>
            <person name="Miller A.N."/>
            <person name="Grigoriev I.V."/>
            <person name="Debuchy R."/>
            <person name="Gladieux P."/>
            <person name="Thoren M.H."/>
            <person name="Johannesson H."/>
        </authorList>
    </citation>
    <scope>NUCLEOTIDE SEQUENCE</scope>
    <source>
        <strain evidence="2">CBS 757.83</strain>
    </source>
</reference>
<dbReference type="Proteomes" id="UP001305647">
    <property type="component" value="Unassembled WGS sequence"/>
</dbReference>
<feature type="transmembrane region" description="Helical" evidence="1">
    <location>
        <begin position="528"/>
        <end position="549"/>
    </location>
</feature>
<reference evidence="2" key="1">
    <citation type="journal article" date="2023" name="Mol. Phylogenet. Evol.">
        <title>Genome-scale phylogeny and comparative genomics of the fungal order Sordariales.</title>
        <authorList>
            <person name="Hensen N."/>
            <person name="Bonometti L."/>
            <person name="Westerberg I."/>
            <person name="Brannstrom I.O."/>
            <person name="Guillou S."/>
            <person name="Cros-Aarteil S."/>
            <person name="Calhoun S."/>
            <person name="Haridas S."/>
            <person name="Kuo A."/>
            <person name="Mondo S."/>
            <person name="Pangilinan J."/>
            <person name="Riley R."/>
            <person name="LaButti K."/>
            <person name="Andreopoulos B."/>
            <person name="Lipzen A."/>
            <person name="Chen C."/>
            <person name="Yan M."/>
            <person name="Daum C."/>
            <person name="Ng V."/>
            <person name="Clum A."/>
            <person name="Steindorff A."/>
            <person name="Ohm R.A."/>
            <person name="Martin F."/>
            <person name="Silar P."/>
            <person name="Natvig D.O."/>
            <person name="Lalanne C."/>
            <person name="Gautier V."/>
            <person name="Ament-Velasquez S.L."/>
            <person name="Kruys A."/>
            <person name="Hutchinson M.I."/>
            <person name="Powell A.J."/>
            <person name="Barry K."/>
            <person name="Miller A.N."/>
            <person name="Grigoriev I.V."/>
            <person name="Debuchy R."/>
            <person name="Gladieux P."/>
            <person name="Hiltunen Thoren M."/>
            <person name="Johannesson H."/>
        </authorList>
    </citation>
    <scope>NUCLEOTIDE SEQUENCE</scope>
    <source>
        <strain evidence="2">CBS 757.83</strain>
    </source>
</reference>
<evidence type="ECO:0000313" key="2">
    <source>
        <dbReference type="EMBL" id="KAK4101257.1"/>
    </source>
</evidence>